<evidence type="ECO:0000313" key="3">
    <source>
        <dbReference type="Proteomes" id="UP000775213"/>
    </source>
</evidence>
<reference evidence="2 3" key="1">
    <citation type="journal article" date="2021" name="Hortic Res">
        <title>Chromosome-scale assembly of the Dendrobium chrysotoxum genome enhances the understanding of orchid evolution.</title>
        <authorList>
            <person name="Zhang Y."/>
            <person name="Zhang G.Q."/>
            <person name="Zhang D."/>
            <person name="Liu X.D."/>
            <person name="Xu X.Y."/>
            <person name="Sun W.H."/>
            <person name="Yu X."/>
            <person name="Zhu X."/>
            <person name="Wang Z.W."/>
            <person name="Zhao X."/>
            <person name="Zhong W.Y."/>
            <person name="Chen H."/>
            <person name="Yin W.L."/>
            <person name="Huang T."/>
            <person name="Niu S.C."/>
            <person name="Liu Z.J."/>
        </authorList>
    </citation>
    <scope>NUCLEOTIDE SEQUENCE [LARGE SCALE GENOMIC DNA]</scope>
    <source>
        <strain evidence="2">Lindl</strain>
    </source>
</reference>
<dbReference type="AlphaFoldDB" id="A0AAV7GAJ3"/>
<dbReference type="EMBL" id="JAGFBR010000016">
    <property type="protein sequence ID" value="KAH0453175.1"/>
    <property type="molecule type" value="Genomic_DNA"/>
</dbReference>
<organism evidence="2 3">
    <name type="scientific">Dendrobium chrysotoxum</name>
    <name type="common">Orchid</name>
    <dbReference type="NCBI Taxonomy" id="161865"/>
    <lineage>
        <taxon>Eukaryota</taxon>
        <taxon>Viridiplantae</taxon>
        <taxon>Streptophyta</taxon>
        <taxon>Embryophyta</taxon>
        <taxon>Tracheophyta</taxon>
        <taxon>Spermatophyta</taxon>
        <taxon>Magnoliopsida</taxon>
        <taxon>Liliopsida</taxon>
        <taxon>Asparagales</taxon>
        <taxon>Orchidaceae</taxon>
        <taxon>Epidendroideae</taxon>
        <taxon>Malaxideae</taxon>
        <taxon>Dendrobiinae</taxon>
        <taxon>Dendrobium</taxon>
    </lineage>
</organism>
<gene>
    <name evidence="2" type="ORF">IEQ34_017499</name>
</gene>
<keyword evidence="3" id="KW-1185">Reference proteome</keyword>
<feature type="region of interest" description="Disordered" evidence="1">
    <location>
        <begin position="1"/>
        <end position="27"/>
    </location>
</feature>
<evidence type="ECO:0000256" key="1">
    <source>
        <dbReference type="SAM" id="MobiDB-lite"/>
    </source>
</evidence>
<dbReference type="Proteomes" id="UP000775213">
    <property type="component" value="Unassembled WGS sequence"/>
</dbReference>
<accession>A0AAV7GAJ3</accession>
<protein>
    <submittedName>
        <fullName evidence="2">Uncharacterized protein</fullName>
    </submittedName>
</protein>
<evidence type="ECO:0000313" key="2">
    <source>
        <dbReference type="EMBL" id="KAH0453175.1"/>
    </source>
</evidence>
<proteinExistence type="predicted"/>
<comment type="caution">
    <text evidence="2">The sequence shown here is derived from an EMBL/GenBank/DDBJ whole genome shotgun (WGS) entry which is preliminary data.</text>
</comment>
<sequence>MHGHDLSECFKLHPHLQKDKESTRQSKVKEGILNDNVNVELDHNIGDANGEIAQGNDVDNLQPGLIQTDRSSFNGGEFLNDQSKDPKLDTILYSNQSGGEKQMLTTNSNNITVPPSLSNPCVSKKTLSDMVINDVNTNYSNQLQSHIMDE</sequence>
<name>A0AAV7GAJ3_DENCH</name>